<keyword evidence="6" id="KW-1185">Reference proteome</keyword>
<reference evidence="5 6" key="1">
    <citation type="submission" date="2013-08" db="EMBL/GenBank/DDBJ databases">
        <title>Genome sequencing of Cellulomonas bogoriensis 69B4.</title>
        <authorList>
            <person name="Chen F."/>
            <person name="Li Y."/>
            <person name="Wang G."/>
        </authorList>
    </citation>
    <scope>NUCLEOTIDE SEQUENCE [LARGE SCALE GENOMIC DNA]</scope>
    <source>
        <strain evidence="5 6">69B4</strain>
    </source>
</reference>
<feature type="domain" description="Aerobactin siderophore biosynthesis IucA/IucC-like C-terminal" evidence="4">
    <location>
        <begin position="420"/>
        <end position="582"/>
    </location>
</feature>
<evidence type="ECO:0000259" key="4">
    <source>
        <dbReference type="Pfam" id="PF06276"/>
    </source>
</evidence>
<proteinExistence type="inferred from homology"/>
<gene>
    <name evidence="5" type="ORF">N869_01655</name>
</gene>
<dbReference type="AlphaFoldDB" id="A0A0A0BY34"/>
<dbReference type="Gene3D" id="6.10.250.3370">
    <property type="match status" value="1"/>
</dbReference>
<accession>A0A0A0BY34</accession>
<dbReference type="PANTHER" id="PTHR34384">
    <property type="entry name" value="L-2,3-DIAMINOPROPANOATE--CITRATE LIGASE"/>
    <property type="match status" value="1"/>
</dbReference>
<dbReference type="OrthoDB" id="495728at2"/>
<dbReference type="PANTHER" id="PTHR34384:SF6">
    <property type="entry name" value="STAPHYLOFERRIN B SYNTHASE"/>
    <property type="match status" value="1"/>
</dbReference>
<protein>
    <submittedName>
        <fullName evidence="5">IucA/IucC family protein</fullName>
    </submittedName>
</protein>
<dbReference type="GO" id="GO:0016881">
    <property type="term" value="F:acid-amino acid ligase activity"/>
    <property type="evidence" value="ECO:0007669"/>
    <property type="project" value="UniProtKB-ARBA"/>
</dbReference>
<evidence type="ECO:0000313" key="5">
    <source>
        <dbReference type="EMBL" id="KGM12602.1"/>
    </source>
</evidence>
<organism evidence="5 6">
    <name type="scientific">Cellulomonas bogoriensis 69B4 = DSM 16987</name>
    <dbReference type="NCBI Taxonomy" id="1386082"/>
    <lineage>
        <taxon>Bacteria</taxon>
        <taxon>Bacillati</taxon>
        <taxon>Actinomycetota</taxon>
        <taxon>Actinomycetes</taxon>
        <taxon>Micrococcales</taxon>
        <taxon>Cellulomonadaceae</taxon>
        <taxon>Cellulomonas</taxon>
    </lineage>
</organism>
<dbReference type="Pfam" id="PF06276">
    <property type="entry name" value="FhuF"/>
    <property type="match status" value="1"/>
</dbReference>
<dbReference type="InterPro" id="IPR022770">
    <property type="entry name" value="IucA/IucC-like_C"/>
</dbReference>
<evidence type="ECO:0000256" key="2">
    <source>
        <dbReference type="ARBA" id="ARBA00007832"/>
    </source>
</evidence>
<dbReference type="RefSeq" id="WP_052105311.1">
    <property type="nucleotide sequence ID" value="NZ_AXCZ01000093.1"/>
</dbReference>
<dbReference type="Gene3D" id="3.30.310.280">
    <property type="match status" value="1"/>
</dbReference>
<sequence length="606" mass="67226">MTTLTLPQADPAPPLAHLDPLRMDRAHRAQVAKTLAELTHEQLLTPRPDGDAGGARWVLHGDDPRVVWRMRARVLPLDHWVVDPDSLTREVDGRPAPVDAQQLVLDVRRTIGLDARVLPTYLEEVAATLAGRAWKLRPDAPSARDLLDADLQATEAAMTEGHPCFVANNGRVGFGLDDYLRYAPETGAWVHLVWVAVRQDRCVWAHVDGDTPRQALRGQLDAGELARFDGRLRDLGLDPTEYVLVPCHPWQWQNKIAVTFAPQVAAREVVLLGEGTDAHQPQQSVRTFFNVDHPTRHYVKTALSVLNMGFMRGLSPAYMQVTPAINTWVDAVVGADGTLRAAGFTVLREVAAVGYRHPLYEQAGPSPYTKMLSALWRESPVGRLGAGERLATMASLLHVDDDGVPLVVEMVRASGRDPRDWVARYLDAYLVPVLHCFYAHGLVFMPHGENVILVLDDHTPTRVIMKDIGEEVAVFADGPLARRGAVPAEVSRVVTDLAREHQLLAVQSDVIDCFLRFLAGVLDEAGVLGADAFWAQVARCVHRYQDTHPELADRFTGHDLFTPTFPRMCMNRLQLRDNQQMVDLADPTSAIVLAEPLVNPLFPHRR</sequence>
<dbReference type="EMBL" id="AXCZ01000093">
    <property type="protein sequence ID" value="KGM12602.1"/>
    <property type="molecule type" value="Genomic_DNA"/>
</dbReference>
<comment type="similarity">
    <text evidence="2">Belongs to the IucA/IucC family.</text>
</comment>
<evidence type="ECO:0000256" key="1">
    <source>
        <dbReference type="ARBA" id="ARBA00004924"/>
    </source>
</evidence>
<name>A0A0A0BY34_9CELL</name>
<dbReference type="InterPro" id="IPR007310">
    <property type="entry name" value="Aerobactin_biosyn_IucA/IucC_N"/>
</dbReference>
<evidence type="ECO:0000313" key="6">
    <source>
        <dbReference type="Proteomes" id="UP000054314"/>
    </source>
</evidence>
<dbReference type="Gene3D" id="1.10.510.40">
    <property type="match status" value="1"/>
</dbReference>
<evidence type="ECO:0000259" key="3">
    <source>
        <dbReference type="Pfam" id="PF04183"/>
    </source>
</evidence>
<dbReference type="Proteomes" id="UP000054314">
    <property type="component" value="Unassembled WGS sequence"/>
</dbReference>
<comment type="pathway">
    <text evidence="1">Siderophore biosynthesis.</text>
</comment>
<dbReference type="InterPro" id="IPR037455">
    <property type="entry name" value="LucA/IucC-like"/>
</dbReference>
<dbReference type="GO" id="GO:0019290">
    <property type="term" value="P:siderophore biosynthetic process"/>
    <property type="evidence" value="ECO:0007669"/>
    <property type="project" value="InterPro"/>
</dbReference>
<comment type="caution">
    <text evidence="5">The sequence shown here is derived from an EMBL/GenBank/DDBJ whole genome shotgun (WGS) entry which is preliminary data.</text>
</comment>
<feature type="domain" description="Aerobactin siderophore biosynthesis IucA/IucC N-terminal" evidence="3">
    <location>
        <begin position="151"/>
        <end position="398"/>
    </location>
</feature>
<dbReference type="Pfam" id="PF04183">
    <property type="entry name" value="IucA_IucC"/>
    <property type="match status" value="1"/>
</dbReference>